<dbReference type="InterPro" id="IPR003779">
    <property type="entry name" value="CMD-like"/>
</dbReference>
<dbReference type="NCBIfam" id="TIGR00778">
    <property type="entry name" value="ahpD_dom"/>
    <property type="match status" value="1"/>
</dbReference>
<name>A0A0M2QDR1_BURGA</name>
<dbReference type="InterPro" id="IPR004675">
    <property type="entry name" value="AhpD_core"/>
</dbReference>
<organism evidence="1 2">
    <name type="scientific">Burkholderia gladioli</name>
    <name type="common">Pseudomonas marginata</name>
    <name type="synonym">Phytomonas marginata</name>
    <dbReference type="NCBI Taxonomy" id="28095"/>
    <lineage>
        <taxon>Bacteria</taxon>
        <taxon>Pseudomonadati</taxon>
        <taxon>Pseudomonadota</taxon>
        <taxon>Betaproteobacteria</taxon>
        <taxon>Burkholderiales</taxon>
        <taxon>Burkholderiaceae</taxon>
        <taxon>Burkholderia</taxon>
    </lineage>
</organism>
<protein>
    <submittedName>
        <fullName evidence="1">Carboxymuconolactone decarboxylase family protein</fullName>
    </submittedName>
</protein>
<evidence type="ECO:0000313" key="1">
    <source>
        <dbReference type="EMBL" id="PEH40274.1"/>
    </source>
</evidence>
<dbReference type="AlphaFoldDB" id="A0A0M2QDR1"/>
<dbReference type="RefSeq" id="WP_046579587.1">
    <property type="nucleotide sequence ID" value="NZ_CADEPP010000001.1"/>
</dbReference>
<dbReference type="InterPro" id="IPR029032">
    <property type="entry name" value="AhpD-like"/>
</dbReference>
<accession>A0A0M2QDR1</accession>
<proteinExistence type="predicted"/>
<evidence type="ECO:0000313" key="2">
    <source>
        <dbReference type="Proteomes" id="UP000220629"/>
    </source>
</evidence>
<dbReference type="PANTHER" id="PTHR33930">
    <property type="entry name" value="ALKYL HYDROPEROXIDE REDUCTASE AHPD"/>
    <property type="match status" value="1"/>
</dbReference>
<dbReference type="GeneID" id="66457850"/>
<dbReference type="SUPFAM" id="SSF69118">
    <property type="entry name" value="AhpD-like"/>
    <property type="match status" value="1"/>
</dbReference>
<dbReference type="Gene3D" id="1.20.1290.10">
    <property type="entry name" value="AhpD-like"/>
    <property type="match status" value="1"/>
</dbReference>
<sequence>MSDSLLRYRERTTQIAERMRALGQSQPELMSAFGALGAAGTKDGALTKKTRELIALGIAISSRCDDCIGFHMRALIKLRATREEIEEVGGVAVYMGGGPSMMYAVHALIAFDELSA</sequence>
<dbReference type="PANTHER" id="PTHR33930:SF2">
    <property type="entry name" value="BLR3452 PROTEIN"/>
    <property type="match status" value="1"/>
</dbReference>
<dbReference type="GO" id="GO:0051920">
    <property type="term" value="F:peroxiredoxin activity"/>
    <property type="evidence" value="ECO:0007669"/>
    <property type="project" value="InterPro"/>
</dbReference>
<dbReference type="EMBL" id="PDDY01000004">
    <property type="protein sequence ID" value="PEH40274.1"/>
    <property type="molecule type" value="Genomic_DNA"/>
</dbReference>
<gene>
    <name evidence="1" type="ORF">CRM94_28875</name>
</gene>
<dbReference type="Pfam" id="PF02627">
    <property type="entry name" value="CMD"/>
    <property type="match status" value="1"/>
</dbReference>
<dbReference type="Proteomes" id="UP000220629">
    <property type="component" value="Unassembled WGS sequence"/>
</dbReference>
<comment type="caution">
    <text evidence="1">The sequence shown here is derived from an EMBL/GenBank/DDBJ whole genome shotgun (WGS) entry which is preliminary data.</text>
</comment>
<reference evidence="2" key="1">
    <citation type="submission" date="2017-09" db="EMBL/GenBank/DDBJ databases">
        <title>FDA dAtabase for Regulatory Grade micrObial Sequences (FDA-ARGOS): Supporting development and validation of Infectious Disease Dx tests.</title>
        <authorList>
            <person name="Minogue T."/>
            <person name="Wolcott M."/>
            <person name="Wasieloski L."/>
            <person name="Aguilar W."/>
            <person name="Moore D."/>
            <person name="Tallon L."/>
            <person name="Sadzewicz L."/>
            <person name="Ott S."/>
            <person name="Zhao X."/>
            <person name="Nagaraj S."/>
            <person name="Vavikolanu K."/>
            <person name="Aluvathingal J."/>
            <person name="Nadendla S."/>
            <person name="Sichtig H."/>
        </authorList>
    </citation>
    <scope>NUCLEOTIDE SEQUENCE [LARGE SCALE GENOMIC DNA]</scope>
    <source>
        <strain evidence="2">FDAARGOS_390</strain>
    </source>
</reference>